<dbReference type="EMBL" id="CP004393">
    <property type="protein sequence ID" value="AJE47228.1"/>
    <property type="molecule type" value="Genomic_DNA"/>
</dbReference>
<dbReference type="GO" id="GO:0005886">
    <property type="term" value="C:plasma membrane"/>
    <property type="evidence" value="ECO:0007669"/>
    <property type="project" value="UniProtKB-SubCell"/>
</dbReference>
<evidence type="ECO:0000256" key="6">
    <source>
        <dbReference type="ARBA" id="ARBA00022989"/>
    </source>
</evidence>
<feature type="transmembrane region" description="Helical" evidence="8">
    <location>
        <begin position="248"/>
        <end position="269"/>
    </location>
</feature>
<evidence type="ECO:0000259" key="9">
    <source>
        <dbReference type="Pfam" id="PF00892"/>
    </source>
</evidence>
<feature type="transmembrane region" description="Helical" evidence="8">
    <location>
        <begin position="218"/>
        <end position="241"/>
    </location>
</feature>
<evidence type="ECO:0000256" key="2">
    <source>
        <dbReference type="ARBA" id="ARBA00007362"/>
    </source>
</evidence>
<evidence type="ECO:0000256" key="5">
    <source>
        <dbReference type="ARBA" id="ARBA00022692"/>
    </source>
</evidence>
<evidence type="ECO:0000256" key="4">
    <source>
        <dbReference type="ARBA" id="ARBA00022475"/>
    </source>
</evidence>
<reference evidence="10 11" key="1">
    <citation type="journal article" date="2014" name="Int. J. Syst. Evol. Microbiol.">
        <title>Celeribacter indicus sp. nov., a polycyclic aromatic hydrocarbon-degrading bacterium from deep-sea sediment and reclassification of Huaishuia halophila as Celeribacter halophilus comb. nov.</title>
        <authorList>
            <person name="Lai Q."/>
            <person name="Cao J."/>
            <person name="Yuan J."/>
            <person name="Li F."/>
            <person name="Shao Z."/>
        </authorList>
    </citation>
    <scope>NUCLEOTIDE SEQUENCE [LARGE SCALE GENOMIC DNA]</scope>
    <source>
        <strain evidence="10">P73</strain>
    </source>
</reference>
<keyword evidence="3" id="KW-0813">Transport</keyword>
<feature type="transmembrane region" description="Helical" evidence="8">
    <location>
        <begin position="37"/>
        <end position="54"/>
    </location>
</feature>
<dbReference type="SUPFAM" id="SSF103481">
    <property type="entry name" value="Multidrug resistance efflux transporter EmrE"/>
    <property type="match status" value="2"/>
</dbReference>
<dbReference type="Proteomes" id="UP000031521">
    <property type="component" value="Chromosome"/>
</dbReference>
<keyword evidence="6 8" id="KW-1133">Transmembrane helix</keyword>
<dbReference type="RefSeq" id="WP_043869839.1">
    <property type="nucleotide sequence ID" value="NZ_CP004393.1"/>
</dbReference>
<keyword evidence="7 8" id="KW-0472">Membrane</keyword>
<feature type="transmembrane region" description="Helical" evidence="8">
    <location>
        <begin position="180"/>
        <end position="198"/>
    </location>
</feature>
<keyword evidence="5 8" id="KW-0812">Transmembrane</keyword>
<feature type="transmembrane region" description="Helical" evidence="8">
    <location>
        <begin position="104"/>
        <end position="122"/>
    </location>
</feature>
<feature type="transmembrane region" description="Helical" evidence="8">
    <location>
        <begin position="152"/>
        <end position="168"/>
    </location>
</feature>
<evidence type="ECO:0000313" key="11">
    <source>
        <dbReference type="Proteomes" id="UP000031521"/>
    </source>
</evidence>
<evidence type="ECO:0000256" key="8">
    <source>
        <dbReference type="SAM" id="Phobius"/>
    </source>
</evidence>
<dbReference type="STRING" id="1208324.P73_2513"/>
<organism evidence="10 11">
    <name type="scientific">Celeribacter indicus</name>
    <dbReference type="NCBI Taxonomy" id="1208324"/>
    <lineage>
        <taxon>Bacteria</taxon>
        <taxon>Pseudomonadati</taxon>
        <taxon>Pseudomonadota</taxon>
        <taxon>Alphaproteobacteria</taxon>
        <taxon>Rhodobacterales</taxon>
        <taxon>Roseobacteraceae</taxon>
        <taxon>Celeribacter</taxon>
    </lineage>
</organism>
<evidence type="ECO:0000313" key="10">
    <source>
        <dbReference type="EMBL" id="AJE47228.1"/>
    </source>
</evidence>
<feature type="domain" description="EamA" evidence="9">
    <location>
        <begin position="6"/>
        <end position="144"/>
    </location>
</feature>
<feature type="transmembrane region" description="Helical" evidence="8">
    <location>
        <begin position="129"/>
        <end position="146"/>
    </location>
</feature>
<name>A0A0B5DV03_9RHOB</name>
<feature type="transmembrane region" description="Helical" evidence="8">
    <location>
        <begin position="275"/>
        <end position="293"/>
    </location>
</feature>
<keyword evidence="11" id="KW-1185">Reference proteome</keyword>
<evidence type="ECO:0000256" key="3">
    <source>
        <dbReference type="ARBA" id="ARBA00022448"/>
    </source>
</evidence>
<keyword evidence="4" id="KW-1003">Cell membrane</keyword>
<gene>
    <name evidence="10" type="ORF">P73_2513</name>
</gene>
<comment type="subcellular location">
    <subcellularLocation>
        <location evidence="1">Cell membrane</location>
        <topology evidence="1">Multi-pass membrane protein</topology>
    </subcellularLocation>
</comment>
<dbReference type="NCBIfam" id="TIGR00688">
    <property type="entry name" value="rarD"/>
    <property type="match status" value="1"/>
</dbReference>
<feature type="transmembrane region" description="Helical" evidence="8">
    <location>
        <begin position="74"/>
        <end position="92"/>
    </location>
</feature>
<dbReference type="HOGENOM" id="CLU_054508_1_0_5"/>
<dbReference type="InterPro" id="IPR037185">
    <property type="entry name" value="EmrE-like"/>
</dbReference>
<dbReference type="KEGG" id="cid:P73_2513"/>
<evidence type="ECO:0000256" key="7">
    <source>
        <dbReference type="ARBA" id="ARBA00023136"/>
    </source>
</evidence>
<comment type="similarity">
    <text evidence="2">Belongs to the EamA transporter family.</text>
</comment>
<sequence>MTRTRKGLLVLVLTYMAWGVLPLYYHLVAYVPSVEVLAHRTFWSFVLFTLYIAATGRLGELRALLHPSTGWSGLYKVALASVLISVNWFLYIDTVSIGKTLEAALGYYILPLIAVLVGLVLFGERLRGLQYPAVALAAVAVAVLAFELGEMPWRALGMGTSFALYGAVKKSFSADPILSTAAEVVLLSPLALLWIAGAEFGGWGATEARAAGLFGHDLGSSLLLILSGLLTGLPLLGFAYATQRVTMIAVGLGQYLNSTMQLLIAVFVFGEPFTHAHAIAMPLIWTGLVLYTVQAMREDRQTRAARRASRSSGTVSTVSK</sequence>
<proteinExistence type="inferred from homology"/>
<dbReference type="InterPro" id="IPR000620">
    <property type="entry name" value="EamA_dom"/>
</dbReference>
<dbReference type="OrthoDB" id="369870at2"/>
<dbReference type="InterPro" id="IPR004626">
    <property type="entry name" value="RarD"/>
</dbReference>
<dbReference type="AlphaFoldDB" id="A0A0B5DV03"/>
<feature type="transmembrane region" description="Helical" evidence="8">
    <location>
        <begin position="7"/>
        <end position="25"/>
    </location>
</feature>
<accession>A0A0B5DV03</accession>
<dbReference type="Pfam" id="PF00892">
    <property type="entry name" value="EamA"/>
    <property type="match status" value="1"/>
</dbReference>
<protein>
    <submittedName>
        <fullName evidence="10">Protein RarD</fullName>
    </submittedName>
</protein>
<evidence type="ECO:0000256" key="1">
    <source>
        <dbReference type="ARBA" id="ARBA00004651"/>
    </source>
</evidence>